<dbReference type="OrthoDB" id="1982228at2"/>
<reference evidence="1 2" key="1">
    <citation type="submission" date="2019-11" db="EMBL/GenBank/DDBJ databases">
        <title>Whole-genome sequence of a the green, strictly anaerobic photosynthetic bacterium Heliobacillus mobilis DSM 6151.</title>
        <authorList>
            <person name="Kyndt J.A."/>
            <person name="Meyer T.E."/>
        </authorList>
    </citation>
    <scope>NUCLEOTIDE SEQUENCE [LARGE SCALE GENOMIC DNA]</scope>
    <source>
        <strain evidence="1 2">DSM 6151</strain>
    </source>
</reference>
<dbReference type="Proteomes" id="UP000430670">
    <property type="component" value="Unassembled WGS sequence"/>
</dbReference>
<accession>A0A6I3SNT4</accession>
<sequence length="546" mass="62252">MNNNLQYPFKRNHYYLGKLLRVQDFKVEQKYFNDKRRLLNRLLFGTGIVTGLRVDRMDAEHVTITPGVALDGQGREIVVHSRETLNLFSLESYKRGKVGSKDIYLCIKYKQELDEPGALVDYPIAQEKDGYNRVVESYEFLIREEVQSLTGFELSDLYENVCVIYEAPGIRVYQKTPRYVHPGETFDVVLGIEKTVEKSTVSINYTLTSEDLVPVSPEDWVITYEEPSGGFRNEKRIKFTAKEKLKESARLHIKDETLKVKVGDRLVQTVNGCYNQIGLTRQPDEQALEEYYKRTLDQWININDPYVYLAKINVIEIGSQYFIDKVEQAPFVERVYSNALLRRMIHAQKGSPPDRAFRAETKVLPADQSPYLDVIEDRTNHTCTFSLGLPACERGDTEIRTGRVNIPLETEKRGGDKWFVVTERIIYSDEIAHGLGKGEIWLQVGLEDAAEITEKEETRAERRMYFGTPGLFANSIYDSPLQTVSTGIVAFPERGTFVIAVKVPAALNREVISLRWWAYKKTAAAPSVNSPEAAAARDGYFSISGS</sequence>
<comment type="caution">
    <text evidence="1">The sequence shown here is derived from an EMBL/GenBank/DDBJ whole genome shotgun (WGS) entry which is preliminary data.</text>
</comment>
<name>A0A6I3SNT4_HELMO</name>
<dbReference type="EMBL" id="WNKU01000023">
    <property type="protein sequence ID" value="MTV50365.1"/>
    <property type="molecule type" value="Genomic_DNA"/>
</dbReference>
<dbReference type="RefSeq" id="WP_155477451.1">
    <property type="nucleotide sequence ID" value="NZ_WNKU01000023.1"/>
</dbReference>
<dbReference type="AlphaFoldDB" id="A0A6I3SNT4"/>
<organism evidence="1 2">
    <name type="scientific">Heliobacterium mobile</name>
    <name type="common">Heliobacillus mobilis</name>
    <dbReference type="NCBI Taxonomy" id="28064"/>
    <lineage>
        <taxon>Bacteria</taxon>
        <taxon>Bacillati</taxon>
        <taxon>Bacillota</taxon>
        <taxon>Clostridia</taxon>
        <taxon>Eubacteriales</taxon>
        <taxon>Heliobacteriaceae</taxon>
        <taxon>Heliobacterium</taxon>
    </lineage>
</organism>
<proteinExistence type="predicted"/>
<keyword evidence="2" id="KW-1185">Reference proteome</keyword>
<evidence type="ECO:0000313" key="1">
    <source>
        <dbReference type="EMBL" id="MTV50365.1"/>
    </source>
</evidence>
<gene>
    <name evidence="1" type="ORF">GJ688_15450</name>
</gene>
<evidence type="ECO:0000313" key="2">
    <source>
        <dbReference type="Proteomes" id="UP000430670"/>
    </source>
</evidence>
<protein>
    <submittedName>
        <fullName evidence="1">Uncharacterized protein</fullName>
    </submittedName>
</protein>